<comment type="caution">
    <text evidence="2">The sequence shown here is derived from an EMBL/GenBank/DDBJ whole genome shotgun (WGS) entry which is preliminary data.</text>
</comment>
<organism evidence="2 3">
    <name type="scientific">Streptomyces polyrhachis</name>
    <dbReference type="NCBI Taxonomy" id="1282885"/>
    <lineage>
        <taxon>Bacteria</taxon>
        <taxon>Bacillati</taxon>
        <taxon>Actinomycetota</taxon>
        <taxon>Actinomycetes</taxon>
        <taxon>Kitasatosporales</taxon>
        <taxon>Streptomycetaceae</taxon>
        <taxon>Streptomyces</taxon>
    </lineage>
</organism>
<dbReference type="Gene3D" id="1.10.260.40">
    <property type="entry name" value="lambda repressor-like DNA-binding domains"/>
    <property type="match status" value="1"/>
</dbReference>
<dbReference type="InterPro" id="IPR010982">
    <property type="entry name" value="Lambda_DNA-bd_dom_sf"/>
</dbReference>
<dbReference type="SUPFAM" id="SSF47413">
    <property type="entry name" value="lambda repressor-like DNA-binding domains"/>
    <property type="match status" value="1"/>
</dbReference>
<dbReference type="RefSeq" id="WP_386416729.1">
    <property type="nucleotide sequence ID" value="NZ_JBHSZO010000030.1"/>
</dbReference>
<dbReference type="PROSITE" id="PS50943">
    <property type="entry name" value="HTH_CROC1"/>
    <property type="match status" value="1"/>
</dbReference>
<dbReference type="InterPro" id="IPR043917">
    <property type="entry name" value="DUF5753"/>
</dbReference>
<dbReference type="CDD" id="cd00093">
    <property type="entry name" value="HTH_XRE"/>
    <property type="match status" value="1"/>
</dbReference>
<sequence>MGEAAALPDSGRYEPAVRTAQREQAEGSAHHLVAPRGGPTVLRILLGTQLRRLREECGVSRDAAAETVRGSQAKISRLELGRVGYKERDVADLLTLYGVTQEAEREVWLSLARRANSPGWWHKYSDLLPSWFEPLLGLEEAASIIRTYQVQFVPGLFQTAEYARAVTGLDRQGRDEDAERRVELRLRRQKVVTRPDGPKVWAVLDEAVLRRVVAAPEVMRGQVDHLLELSRLPNVTVQIAPFTAGAAAAEGCPMTLLRFTEPDLPDVVYLEQVSSALYLDKREDVNRYQLVMDRLSTMAESRQSTLRFLERIRADY</sequence>
<feature type="domain" description="HTH cro/C1-type" evidence="1">
    <location>
        <begin position="50"/>
        <end position="103"/>
    </location>
</feature>
<reference evidence="3" key="1">
    <citation type="journal article" date="2019" name="Int. J. Syst. Evol. Microbiol.">
        <title>The Global Catalogue of Microorganisms (GCM) 10K type strain sequencing project: providing services to taxonomists for standard genome sequencing and annotation.</title>
        <authorList>
            <consortium name="The Broad Institute Genomics Platform"/>
            <consortium name="The Broad Institute Genome Sequencing Center for Infectious Disease"/>
            <person name="Wu L."/>
            <person name="Ma J."/>
        </authorList>
    </citation>
    <scope>NUCLEOTIDE SEQUENCE [LARGE SCALE GENOMIC DNA]</scope>
    <source>
        <strain evidence="3">CGMCC 1.13681</strain>
    </source>
</reference>
<dbReference type="Pfam" id="PF13560">
    <property type="entry name" value="HTH_31"/>
    <property type="match status" value="1"/>
</dbReference>
<dbReference type="InterPro" id="IPR001387">
    <property type="entry name" value="Cro/C1-type_HTH"/>
</dbReference>
<gene>
    <name evidence="2" type="ORF">ACFQLX_18830</name>
</gene>
<proteinExistence type="predicted"/>
<evidence type="ECO:0000313" key="2">
    <source>
        <dbReference type="EMBL" id="MFC7220200.1"/>
    </source>
</evidence>
<name>A0ABW2GL14_9ACTN</name>
<dbReference type="Pfam" id="PF19054">
    <property type="entry name" value="DUF5753"/>
    <property type="match status" value="1"/>
</dbReference>
<evidence type="ECO:0000259" key="1">
    <source>
        <dbReference type="PROSITE" id="PS50943"/>
    </source>
</evidence>
<protein>
    <submittedName>
        <fullName evidence="2">Helix-turn-helix domain-containing protein</fullName>
    </submittedName>
</protein>
<dbReference type="EMBL" id="JBHSZO010000030">
    <property type="protein sequence ID" value="MFC7220200.1"/>
    <property type="molecule type" value="Genomic_DNA"/>
</dbReference>
<keyword evidence="3" id="KW-1185">Reference proteome</keyword>
<evidence type="ECO:0000313" key="3">
    <source>
        <dbReference type="Proteomes" id="UP001596413"/>
    </source>
</evidence>
<dbReference type="Proteomes" id="UP001596413">
    <property type="component" value="Unassembled WGS sequence"/>
</dbReference>
<accession>A0ABW2GL14</accession>